<dbReference type="Pfam" id="PF01687">
    <property type="entry name" value="Flavokinase"/>
    <property type="match status" value="1"/>
</dbReference>
<dbReference type="FunFam" id="3.40.50.620:FF:000021">
    <property type="entry name" value="Riboflavin biosynthesis protein"/>
    <property type="match status" value="1"/>
</dbReference>
<evidence type="ECO:0000313" key="17">
    <source>
        <dbReference type="EMBL" id="KJZ01067.1"/>
    </source>
</evidence>
<name>A0A0F4Q3E8_9GAMM</name>
<comment type="function">
    <text evidence="1">Catalyzes the phosphorylation of riboflavin to FMN followed by the adenylation of FMN to FAD.</text>
</comment>
<dbReference type="NCBIfam" id="NF004163">
    <property type="entry name" value="PRK05627.1-6"/>
    <property type="match status" value="1"/>
</dbReference>
<dbReference type="SUPFAM" id="SSF52374">
    <property type="entry name" value="Nucleotidylyl transferase"/>
    <property type="match status" value="1"/>
</dbReference>
<dbReference type="GO" id="GO:0008531">
    <property type="term" value="F:riboflavin kinase activity"/>
    <property type="evidence" value="ECO:0007669"/>
    <property type="project" value="UniProtKB-UniRule"/>
</dbReference>
<dbReference type="Pfam" id="PF06574">
    <property type="entry name" value="FAD_syn"/>
    <property type="match status" value="1"/>
</dbReference>
<organism evidence="17 18">
    <name type="scientific">Pseudoalteromonas ruthenica</name>
    <dbReference type="NCBI Taxonomy" id="151081"/>
    <lineage>
        <taxon>Bacteria</taxon>
        <taxon>Pseudomonadati</taxon>
        <taxon>Pseudomonadota</taxon>
        <taxon>Gammaproteobacteria</taxon>
        <taxon>Alteromonadales</taxon>
        <taxon>Pseudoalteromonadaceae</taxon>
        <taxon>Pseudoalteromonas</taxon>
    </lineage>
</organism>
<dbReference type="InterPro" id="IPR014729">
    <property type="entry name" value="Rossmann-like_a/b/a_fold"/>
</dbReference>
<evidence type="ECO:0000256" key="7">
    <source>
        <dbReference type="ARBA" id="ARBA00022695"/>
    </source>
</evidence>
<dbReference type="GO" id="GO:0003919">
    <property type="term" value="F:FMN adenylyltransferase activity"/>
    <property type="evidence" value="ECO:0007669"/>
    <property type="project" value="UniProtKB-UniRule"/>
</dbReference>
<dbReference type="Proteomes" id="UP000033664">
    <property type="component" value="Unassembled WGS sequence"/>
</dbReference>
<comment type="pathway">
    <text evidence="3 15">Cofactor biosynthesis; FMN biosynthesis; FMN from riboflavin (ATP route): step 1/1.</text>
</comment>
<dbReference type="NCBIfam" id="NF004159">
    <property type="entry name" value="PRK05627.1-2"/>
    <property type="match status" value="1"/>
</dbReference>
<accession>A0A0F4Q3E8</accession>
<dbReference type="NCBIfam" id="NF004162">
    <property type="entry name" value="PRK05627.1-5"/>
    <property type="match status" value="1"/>
</dbReference>
<evidence type="ECO:0000256" key="9">
    <source>
        <dbReference type="ARBA" id="ARBA00022777"/>
    </source>
</evidence>
<comment type="caution">
    <text evidence="17">The sequence shown here is derived from an EMBL/GenBank/DDBJ whole genome shotgun (WGS) entry which is preliminary data.</text>
</comment>
<dbReference type="GeneID" id="58227691"/>
<protein>
    <recommendedName>
        <fullName evidence="15">Riboflavin biosynthesis protein</fullName>
    </recommendedName>
    <domain>
        <recommendedName>
            <fullName evidence="15">Riboflavin kinase</fullName>
            <ecNumber evidence="15">2.7.1.26</ecNumber>
        </recommendedName>
        <alternativeName>
            <fullName evidence="15">Flavokinase</fullName>
        </alternativeName>
    </domain>
    <domain>
        <recommendedName>
            <fullName evidence="15">FMN adenylyltransferase</fullName>
            <ecNumber evidence="15">2.7.7.2</ecNumber>
        </recommendedName>
        <alternativeName>
            <fullName evidence="15">FAD pyrophosphorylase</fullName>
        </alternativeName>
        <alternativeName>
            <fullName evidence="15">FAD synthase</fullName>
        </alternativeName>
    </domain>
</protein>
<comment type="pathway">
    <text evidence="2 15">Cofactor biosynthesis; FAD biosynthesis; FAD from FMN: step 1/1.</text>
</comment>
<dbReference type="NCBIfam" id="TIGR00083">
    <property type="entry name" value="ribF"/>
    <property type="match status" value="1"/>
</dbReference>
<keyword evidence="9 15" id="KW-0418">Kinase</keyword>
<keyword evidence="18" id="KW-1185">Reference proteome</keyword>
<dbReference type="eggNOG" id="COG0196">
    <property type="taxonomic scope" value="Bacteria"/>
</dbReference>
<evidence type="ECO:0000256" key="13">
    <source>
        <dbReference type="ARBA" id="ARBA00047880"/>
    </source>
</evidence>
<dbReference type="NCBIfam" id="NF004160">
    <property type="entry name" value="PRK05627.1-3"/>
    <property type="match status" value="1"/>
</dbReference>
<evidence type="ECO:0000256" key="15">
    <source>
        <dbReference type="PIRNR" id="PIRNR004491"/>
    </source>
</evidence>
<feature type="domain" description="Riboflavin kinase" evidence="16">
    <location>
        <begin position="183"/>
        <end position="306"/>
    </location>
</feature>
<dbReference type="UniPathway" id="UPA00277">
    <property type="reaction ID" value="UER00407"/>
</dbReference>
<dbReference type="UniPathway" id="UPA00276">
    <property type="reaction ID" value="UER00406"/>
</dbReference>
<keyword evidence="10 15" id="KW-0274">FAD</keyword>
<dbReference type="SMART" id="SM00904">
    <property type="entry name" value="Flavokinase"/>
    <property type="match status" value="1"/>
</dbReference>
<keyword evidence="5 15" id="KW-0288">FMN</keyword>
<evidence type="ECO:0000256" key="12">
    <source>
        <dbReference type="ARBA" id="ARBA00023268"/>
    </source>
</evidence>
<sequence>MELIRGIHNIRSQHHGCVLTIGNFDGVHLGHREVIKGLLRDASALNLPSTVMLFEPQPQEFFLKERAPARLTRLRDKLALLAKLGVERVVCVSFNGRFASQSAAEFVSEVLLKKLGVKALTVGDDFRFGKGRSGDFSLLKAMGETAGMAVKSTESFKKANARVSSTAIREALRAGDLELAKAMLGHDYAISGRVIHGWKKGRELGFPTANVALKRQVCPLSGVFAVQAKVGTHTYNGVANVGNKPTFNGTRALLEVHLFDFQQSIYGQFIEVQLKAKLRDEHKFNGLDALVAQINQDIIEAKQFFTLSTTADVSGGL</sequence>
<comment type="similarity">
    <text evidence="15">Belongs to the ribF family.</text>
</comment>
<dbReference type="InterPro" id="IPR015864">
    <property type="entry name" value="FAD_synthase"/>
</dbReference>
<evidence type="ECO:0000256" key="2">
    <source>
        <dbReference type="ARBA" id="ARBA00004726"/>
    </source>
</evidence>
<dbReference type="GO" id="GO:0009231">
    <property type="term" value="P:riboflavin biosynthetic process"/>
    <property type="evidence" value="ECO:0007669"/>
    <property type="project" value="InterPro"/>
</dbReference>
<gene>
    <name evidence="17" type="ORF">TW72_04220</name>
</gene>
<dbReference type="CDD" id="cd02064">
    <property type="entry name" value="FAD_synthetase_N"/>
    <property type="match status" value="1"/>
</dbReference>
<comment type="catalytic activity">
    <reaction evidence="14 15">
        <text>FMN + ATP + H(+) = FAD + diphosphate</text>
        <dbReference type="Rhea" id="RHEA:17237"/>
        <dbReference type="ChEBI" id="CHEBI:15378"/>
        <dbReference type="ChEBI" id="CHEBI:30616"/>
        <dbReference type="ChEBI" id="CHEBI:33019"/>
        <dbReference type="ChEBI" id="CHEBI:57692"/>
        <dbReference type="ChEBI" id="CHEBI:58210"/>
        <dbReference type="EC" id="2.7.7.2"/>
    </reaction>
</comment>
<dbReference type="OrthoDB" id="9803667at2"/>
<proteinExistence type="inferred from homology"/>
<evidence type="ECO:0000256" key="14">
    <source>
        <dbReference type="ARBA" id="ARBA00049494"/>
    </source>
</evidence>
<evidence type="ECO:0000259" key="16">
    <source>
        <dbReference type="SMART" id="SM00904"/>
    </source>
</evidence>
<dbReference type="EC" id="2.7.7.2" evidence="15"/>
<keyword evidence="6 15" id="KW-0808">Transferase</keyword>
<comment type="catalytic activity">
    <reaction evidence="13 15">
        <text>riboflavin + ATP = FMN + ADP + H(+)</text>
        <dbReference type="Rhea" id="RHEA:14357"/>
        <dbReference type="ChEBI" id="CHEBI:15378"/>
        <dbReference type="ChEBI" id="CHEBI:30616"/>
        <dbReference type="ChEBI" id="CHEBI:57986"/>
        <dbReference type="ChEBI" id="CHEBI:58210"/>
        <dbReference type="ChEBI" id="CHEBI:456216"/>
        <dbReference type="EC" id="2.7.1.26"/>
    </reaction>
</comment>
<dbReference type="SUPFAM" id="SSF82114">
    <property type="entry name" value="Riboflavin kinase-like"/>
    <property type="match status" value="1"/>
</dbReference>
<dbReference type="InterPro" id="IPR023465">
    <property type="entry name" value="Riboflavin_kinase_dom_sf"/>
</dbReference>
<dbReference type="PANTHER" id="PTHR22749">
    <property type="entry name" value="RIBOFLAVIN KINASE/FMN ADENYLYLTRANSFERASE"/>
    <property type="match status" value="1"/>
</dbReference>
<evidence type="ECO:0000256" key="10">
    <source>
        <dbReference type="ARBA" id="ARBA00022827"/>
    </source>
</evidence>
<dbReference type="RefSeq" id="WP_045978216.1">
    <property type="nucleotide sequence ID" value="NZ_CP023396.1"/>
</dbReference>
<dbReference type="PANTHER" id="PTHR22749:SF6">
    <property type="entry name" value="RIBOFLAVIN KINASE"/>
    <property type="match status" value="1"/>
</dbReference>
<dbReference type="Gene3D" id="3.40.50.620">
    <property type="entry name" value="HUPs"/>
    <property type="match status" value="1"/>
</dbReference>
<dbReference type="AlphaFoldDB" id="A0A0F4Q3E8"/>
<dbReference type="GO" id="GO:0009398">
    <property type="term" value="P:FMN biosynthetic process"/>
    <property type="evidence" value="ECO:0007669"/>
    <property type="project" value="UniProtKB-UniRule"/>
</dbReference>
<dbReference type="GO" id="GO:0006747">
    <property type="term" value="P:FAD biosynthetic process"/>
    <property type="evidence" value="ECO:0007669"/>
    <property type="project" value="UniProtKB-UniRule"/>
</dbReference>
<dbReference type="PIRSF" id="PIRSF004491">
    <property type="entry name" value="FAD_Synth"/>
    <property type="match status" value="1"/>
</dbReference>
<keyword evidence="8 15" id="KW-0547">Nucleotide-binding</keyword>
<evidence type="ECO:0000256" key="11">
    <source>
        <dbReference type="ARBA" id="ARBA00022840"/>
    </source>
</evidence>
<dbReference type="PATRIC" id="fig|151081.8.peg.276"/>
<dbReference type="InterPro" id="IPR023468">
    <property type="entry name" value="Riboflavin_kinase"/>
</dbReference>
<dbReference type="FunFam" id="2.40.30.30:FF:000003">
    <property type="entry name" value="Riboflavin biosynthesis protein"/>
    <property type="match status" value="1"/>
</dbReference>
<dbReference type="InterPro" id="IPR015865">
    <property type="entry name" value="Riboflavin_kinase_bac/euk"/>
</dbReference>
<evidence type="ECO:0000256" key="8">
    <source>
        <dbReference type="ARBA" id="ARBA00022741"/>
    </source>
</evidence>
<keyword evidence="12" id="KW-0511">Multifunctional enzyme</keyword>
<evidence type="ECO:0000313" key="18">
    <source>
        <dbReference type="Proteomes" id="UP000033664"/>
    </source>
</evidence>
<keyword evidence="11 15" id="KW-0067">ATP-binding</keyword>
<evidence type="ECO:0000256" key="4">
    <source>
        <dbReference type="ARBA" id="ARBA00022630"/>
    </source>
</evidence>
<evidence type="ECO:0000256" key="3">
    <source>
        <dbReference type="ARBA" id="ARBA00005201"/>
    </source>
</evidence>
<dbReference type="GO" id="GO:0005524">
    <property type="term" value="F:ATP binding"/>
    <property type="evidence" value="ECO:0007669"/>
    <property type="project" value="UniProtKB-UniRule"/>
</dbReference>
<evidence type="ECO:0000256" key="1">
    <source>
        <dbReference type="ARBA" id="ARBA00002121"/>
    </source>
</evidence>
<evidence type="ECO:0000256" key="5">
    <source>
        <dbReference type="ARBA" id="ARBA00022643"/>
    </source>
</evidence>
<dbReference type="Gene3D" id="2.40.30.30">
    <property type="entry name" value="Riboflavin kinase-like"/>
    <property type="match status" value="1"/>
</dbReference>
<dbReference type="EMBL" id="JXXZ01000004">
    <property type="protein sequence ID" value="KJZ01067.1"/>
    <property type="molecule type" value="Genomic_DNA"/>
</dbReference>
<keyword evidence="4 15" id="KW-0285">Flavoprotein</keyword>
<reference evidence="17 18" key="1">
    <citation type="journal article" date="2015" name="BMC Genomics">
        <title>Genome mining reveals unlocked bioactive potential of marine Gram-negative bacteria.</title>
        <authorList>
            <person name="Machado H."/>
            <person name="Sonnenschein E.C."/>
            <person name="Melchiorsen J."/>
            <person name="Gram L."/>
        </authorList>
    </citation>
    <scope>NUCLEOTIDE SEQUENCE [LARGE SCALE GENOMIC DNA]</scope>
    <source>
        <strain evidence="17 18">S3137</strain>
    </source>
</reference>
<evidence type="ECO:0000256" key="6">
    <source>
        <dbReference type="ARBA" id="ARBA00022679"/>
    </source>
</evidence>
<dbReference type="EC" id="2.7.1.26" evidence="15"/>
<dbReference type="InterPro" id="IPR002606">
    <property type="entry name" value="Riboflavin_kinase_bac"/>
</dbReference>
<keyword evidence="7 15" id="KW-0548">Nucleotidyltransferase</keyword>